<proteinExistence type="predicted"/>
<protein>
    <submittedName>
        <fullName evidence="2">PilZ domain-containing protein</fullName>
    </submittedName>
</protein>
<dbReference type="EMBL" id="FTMN01000003">
    <property type="protein sequence ID" value="SIQ28394.1"/>
    <property type="molecule type" value="Genomic_DNA"/>
</dbReference>
<evidence type="ECO:0000259" key="1">
    <source>
        <dbReference type="Pfam" id="PF07238"/>
    </source>
</evidence>
<evidence type="ECO:0000313" key="3">
    <source>
        <dbReference type="Proteomes" id="UP000186895"/>
    </source>
</evidence>
<gene>
    <name evidence="2" type="ORF">SAMN05421647_103344</name>
</gene>
<dbReference type="InterPro" id="IPR009875">
    <property type="entry name" value="PilZ_domain"/>
</dbReference>
<dbReference type="AlphaFoldDB" id="A0A1N6RHR4"/>
<dbReference type="Proteomes" id="UP000186895">
    <property type="component" value="Unassembled WGS sequence"/>
</dbReference>
<evidence type="ECO:0000313" key="2">
    <source>
        <dbReference type="EMBL" id="SIQ28394.1"/>
    </source>
</evidence>
<dbReference type="RefSeq" id="WP_076462501.1">
    <property type="nucleotide sequence ID" value="NZ_FTMN01000003.1"/>
</dbReference>
<dbReference type="STRING" id="49186.SAMN05421647_103344"/>
<name>A0A1N6RHR4_9GAMM</name>
<organism evidence="2 3">
    <name type="scientific">Marinobacterium stanieri</name>
    <dbReference type="NCBI Taxonomy" id="49186"/>
    <lineage>
        <taxon>Bacteria</taxon>
        <taxon>Pseudomonadati</taxon>
        <taxon>Pseudomonadota</taxon>
        <taxon>Gammaproteobacteria</taxon>
        <taxon>Oceanospirillales</taxon>
        <taxon>Oceanospirillaceae</taxon>
        <taxon>Marinobacterium</taxon>
    </lineage>
</organism>
<feature type="domain" description="PilZ" evidence="1">
    <location>
        <begin position="99"/>
        <end position="175"/>
    </location>
</feature>
<dbReference type="eggNOG" id="ENOG50330RV">
    <property type="taxonomic scope" value="Bacteria"/>
</dbReference>
<keyword evidence="3" id="KW-1185">Reference proteome</keyword>
<dbReference type="Gene3D" id="2.40.10.220">
    <property type="entry name" value="predicted glycosyltransferase like domains"/>
    <property type="match status" value="1"/>
</dbReference>
<sequence length="190" mass="21549">MTERRQFYRIDHPVIIEHQCISDAEIQQSGRPDQFEVSPFFLLQAQLRDLEAESNHCLHRLGEQSPAAEACFRVLNRKIDLIANTLSTDTFSLEQGEPQYINLSEGGLNFTRTAPLEAGQALALKLVFTESRLGLLLYARVMRCSAIEAGNEYEIGVEFLRMPESCRTQLARLILEAQAKKRQHAQDSLS</sequence>
<dbReference type="Pfam" id="PF07238">
    <property type="entry name" value="PilZ"/>
    <property type="match status" value="1"/>
</dbReference>
<accession>A0A1N6RHR4</accession>
<dbReference type="GO" id="GO:0035438">
    <property type="term" value="F:cyclic-di-GMP binding"/>
    <property type="evidence" value="ECO:0007669"/>
    <property type="project" value="InterPro"/>
</dbReference>
<reference evidence="2 3" key="1">
    <citation type="submission" date="2017-01" db="EMBL/GenBank/DDBJ databases">
        <authorList>
            <person name="Mah S.A."/>
            <person name="Swanson W.J."/>
            <person name="Moy G.W."/>
            <person name="Vacquier V.D."/>
        </authorList>
    </citation>
    <scope>NUCLEOTIDE SEQUENCE [LARGE SCALE GENOMIC DNA]</scope>
    <source>
        <strain evidence="2 3">DSM 7027</strain>
    </source>
</reference>